<dbReference type="EMBL" id="LJCR01001060">
    <property type="protein sequence ID" value="KPV51121.1"/>
    <property type="molecule type" value="Genomic_DNA"/>
</dbReference>
<gene>
    <name evidence="1" type="ORF">SE17_23040</name>
</gene>
<evidence type="ECO:0000313" key="2">
    <source>
        <dbReference type="Proteomes" id="UP000050509"/>
    </source>
</evidence>
<organism evidence="1 2">
    <name type="scientific">Kouleothrix aurantiaca</name>
    <dbReference type="NCBI Taxonomy" id="186479"/>
    <lineage>
        <taxon>Bacteria</taxon>
        <taxon>Bacillati</taxon>
        <taxon>Chloroflexota</taxon>
        <taxon>Chloroflexia</taxon>
        <taxon>Chloroflexales</taxon>
        <taxon>Roseiflexineae</taxon>
        <taxon>Roseiflexaceae</taxon>
        <taxon>Kouleothrix</taxon>
    </lineage>
</organism>
<dbReference type="Pfam" id="PF05866">
    <property type="entry name" value="RusA"/>
    <property type="match status" value="1"/>
</dbReference>
<name>A0A0P9HA17_9CHLR</name>
<dbReference type="Gene3D" id="3.30.1330.70">
    <property type="entry name" value="Holliday junction resolvase RusA"/>
    <property type="match status" value="1"/>
</dbReference>
<dbReference type="Proteomes" id="UP000050509">
    <property type="component" value="Unassembled WGS sequence"/>
</dbReference>
<evidence type="ECO:0000313" key="1">
    <source>
        <dbReference type="EMBL" id="KPV51121.1"/>
    </source>
</evidence>
<dbReference type="GO" id="GO:0006281">
    <property type="term" value="P:DNA repair"/>
    <property type="evidence" value="ECO:0007669"/>
    <property type="project" value="InterPro"/>
</dbReference>
<dbReference type="InterPro" id="IPR008822">
    <property type="entry name" value="Endonuclease_RusA-like"/>
</dbReference>
<reference evidence="1 2" key="1">
    <citation type="submission" date="2015-09" db="EMBL/GenBank/DDBJ databases">
        <title>Draft genome sequence of Kouleothrix aurantiaca JCM 19913.</title>
        <authorList>
            <person name="Hemp J."/>
        </authorList>
    </citation>
    <scope>NUCLEOTIDE SEQUENCE [LARGE SCALE GENOMIC DNA]</scope>
    <source>
        <strain evidence="1 2">COM-B</strain>
    </source>
</reference>
<dbReference type="GO" id="GO:0006310">
    <property type="term" value="P:DNA recombination"/>
    <property type="evidence" value="ECO:0007669"/>
    <property type="project" value="InterPro"/>
</dbReference>
<dbReference type="SUPFAM" id="SSF103084">
    <property type="entry name" value="Holliday junction resolvase RusA"/>
    <property type="match status" value="1"/>
</dbReference>
<dbReference type="GO" id="GO:0000287">
    <property type="term" value="F:magnesium ion binding"/>
    <property type="evidence" value="ECO:0007669"/>
    <property type="project" value="InterPro"/>
</dbReference>
<accession>A0A0P9HA17</accession>
<protein>
    <submittedName>
        <fullName evidence="1">Uncharacterized protein</fullName>
    </submittedName>
</protein>
<proteinExistence type="predicted"/>
<dbReference type="InterPro" id="IPR036614">
    <property type="entry name" value="RusA-like_sf"/>
</dbReference>
<comment type="caution">
    <text evidence="1">The sequence shown here is derived from an EMBL/GenBank/DDBJ whole genome shotgun (WGS) entry which is preliminary data.</text>
</comment>
<dbReference type="AlphaFoldDB" id="A0A0P9HA17"/>
<sequence length="136" mass="15377">MLPLEFIVDGPPVSHQTRHAARLHAWQRTVRAAAVQRWPANTPPTQARLSFTVTYYHDGVSVRIDNDNLVKPIQDALNGFIYEDDGQITDTYVRKTDLNGSFRVRGMSPVLAEGFCRGNEFLYIRIDVAPDHGELI</sequence>
<keyword evidence="2" id="KW-1185">Reference proteome</keyword>